<dbReference type="Pfam" id="PF00137">
    <property type="entry name" value="ATP-synt_C"/>
    <property type="match status" value="1"/>
</dbReference>
<evidence type="ECO:0000256" key="2">
    <source>
        <dbReference type="ARBA" id="ARBA00022692"/>
    </source>
</evidence>
<dbReference type="SUPFAM" id="SSF81333">
    <property type="entry name" value="F1F0 ATP synthase subunit C"/>
    <property type="match status" value="1"/>
</dbReference>
<dbReference type="InterPro" id="IPR035921">
    <property type="entry name" value="F/V-ATP_Csub_sf"/>
</dbReference>
<evidence type="ECO:0000256" key="5">
    <source>
        <dbReference type="SAM" id="Phobius"/>
    </source>
</evidence>
<feature type="non-terminal residue" evidence="7">
    <location>
        <position position="93"/>
    </location>
</feature>
<dbReference type="InterPro" id="IPR002379">
    <property type="entry name" value="ATPase_proteolipid_c-like_dom"/>
</dbReference>
<evidence type="ECO:0000313" key="7">
    <source>
        <dbReference type="EMBL" id="GAF73694.1"/>
    </source>
</evidence>
<keyword evidence="2 5" id="KW-0812">Transmembrane</keyword>
<proteinExistence type="predicted"/>
<comment type="caution">
    <text evidence="7">The sequence shown here is derived from an EMBL/GenBank/DDBJ whole genome shotgun (WGS) entry which is preliminary data.</text>
</comment>
<accession>X0RXZ8</accession>
<evidence type="ECO:0000256" key="4">
    <source>
        <dbReference type="ARBA" id="ARBA00023136"/>
    </source>
</evidence>
<feature type="transmembrane region" description="Helical" evidence="5">
    <location>
        <begin position="49"/>
        <end position="69"/>
    </location>
</feature>
<evidence type="ECO:0000256" key="1">
    <source>
        <dbReference type="ARBA" id="ARBA00004141"/>
    </source>
</evidence>
<keyword evidence="3 5" id="KW-1133">Transmembrane helix</keyword>
<organism evidence="7">
    <name type="scientific">marine sediment metagenome</name>
    <dbReference type="NCBI Taxonomy" id="412755"/>
    <lineage>
        <taxon>unclassified sequences</taxon>
        <taxon>metagenomes</taxon>
        <taxon>ecological metagenomes</taxon>
    </lineage>
</organism>
<gene>
    <name evidence="7" type="ORF">S01H1_03021</name>
</gene>
<evidence type="ECO:0000259" key="6">
    <source>
        <dbReference type="Pfam" id="PF00137"/>
    </source>
</evidence>
<sequence length="93" mass="9369">MDTSLFLGQLGAALAIGVAALGSALGCGAAGQSAAGAWARDAKAGKGLRFIYVILVSMPITQTLYGFIVMSRMAGKFDMVADNAGLLFGVGLL</sequence>
<dbReference type="EMBL" id="BARS01001580">
    <property type="protein sequence ID" value="GAF73694.1"/>
    <property type="molecule type" value="Genomic_DNA"/>
</dbReference>
<keyword evidence="4 5" id="KW-0472">Membrane</keyword>
<reference evidence="7" key="1">
    <citation type="journal article" date="2014" name="Front. Microbiol.">
        <title>High frequency of phylogenetically diverse reductive dehalogenase-homologous genes in deep subseafloor sedimentary metagenomes.</title>
        <authorList>
            <person name="Kawai M."/>
            <person name="Futagami T."/>
            <person name="Toyoda A."/>
            <person name="Takaki Y."/>
            <person name="Nishi S."/>
            <person name="Hori S."/>
            <person name="Arai W."/>
            <person name="Tsubouchi T."/>
            <person name="Morono Y."/>
            <person name="Uchiyama I."/>
            <person name="Ito T."/>
            <person name="Fujiyama A."/>
            <person name="Inagaki F."/>
            <person name="Takami H."/>
        </authorList>
    </citation>
    <scope>NUCLEOTIDE SEQUENCE</scope>
    <source>
        <strain evidence="7">Expedition CK06-06</strain>
    </source>
</reference>
<protein>
    <recommendedName>
        <fullName evidence="6">V-ATPase proteolipid subunit C-like domain-containing protein</fullName>
    </recommendedName>
</protein>
<comment type="subcellular location">
    <subcellularLocation>
        <location evidence="1">Membrane</location>
        <topology evidence="1">Multi-pass membrane protein</topology>
    </subcellularLocation>
</comment>
<dbReference type="AlphaFoldDB" id="X0RXZ8"/>
<name>X0RXZ8_9ZZZZ</name>
<feature type="domain" description="V-ATPase proteolipid subunit C-like" evidence="6">
    <location>
        <begin position="10"/>
        <end position="70"/>
    </location>
</feature>
<dbReference type="GO" id="GO:0033177">
    <property type="term" value="C:proton-transporting two-sector ATPase complex, proton-transporting domain"/>
    <property type="evidence" value="ECO:0007669"/>
    <property type="project" value="InterPro"/>
</dbReference>
<dbReference type="Gene3D" id="1.20.120.610">
    <property type="entry name" value="lithium bound rotor ring of v- atpase"/>
    <property type="match status" value="1"/>
</dbReference>
<evidence type="ECO:0000256" key="3">
    <source>
        <dbReference type="ARBA" id="ARBA00022989"/>
    </source>
</evidence>
<dbReference type="GO" id="GO:0015078">
    <property type="term" value="F:proton transmembrane transporter activity"/>
    <property type="evidence" value="ECO:0007669"/>
    <property type="project" value="InterPro"/>
</dbReference>